<evidence type="ECO:0000313" key="3">
    <source>
        <dbReference type="Proteomes" id="UP000300879"/>
    </source>
</evidence>
<feature type="transmembrane region" description="Helical" evidence="1">
    <location>
        <begin position="12"/>
        <end position="31"/>
    </location>
</feature>
<keyword evidence="1" id="KW-0472">Membrane</keyword>
<dbReference type="EMBL" id="CP040396">
    <property type="protein sequence ID" value="QCT04231.1"/>
    <property type="molecule type" value="Genomic_DNA"/>
</dbReference>
<dbReference type="Proteomes" id="UP000300879">
    <property type="component" value="Chromosome"/>
</dbReference>
<gene>
    <name evidence="2" type="ORF">E6C60_3521</name>
</gene>
<proteinExistence type="predicted"/>
<keyword evidence="1" id="KW-0812">Transmembrane</keyword>
<organism evidence="2 3">
    <name type="scientific">Paenibacillus algicola</name>
    <dbReference type="NCBI Taxonomy" id="2565926"/>
    <lineage>
        <taxon>Bacteria</taxon>
        <taxon>Bacillati</taxon>
        <taxon>Bacillota</taxon>
        <taxon>Bacilli</taxon>
        <taxon>Bacillales</taxon>
        <taxon>Paenibacillaceae</taxon>
        <taxon>Paenibacillus</taxon>
    </lineage>
</organism>
<name>A0A4P8XR34_9BACL</name>
<feature type="transmembrane region" description="Helical" evidence="1">
    <location>
        <begin position="43"/>
        <end position="63"/>
    </location>
</feature>
<protein>
    <submittedName>
        <fullName evidence="2">YxlD</fullName>
    </submittedName>
</protein>
<evidence type="ECO:0000256" key="1">
    <source>
        <dbReference type="SAM" id="Phobius"/>
    </source>
</evidence>
<keyword evidence="3" id="KW-1185">Reference proteome</keyword>
<sequence length="71" mass="8199">MSEWREIQSIPPWAILVIALLLLTQGTALFLDARRRGLGRMAWFWGVWGILNVPTPLVVYYFLILRRGKGT</sequence>
<dbReference type="AlphaFoldDB" id="A0A4P8XR34"/>
<dbReference type="RefSeq" id="WP_138226974.1">
    <property type="nucleotide sequence ID" value="NZ_CP040396.1"/>
</dbReference>
<dbReference type="OrthoDB" id="2353968at2"/>
<evidence type="ECO:0000313" key="2">
    <source>
        <dbReference type="EMBL" id="QCT04231.1"/>
    </source>
</evidence>
<reference evidence="2 3" key="1">
    <citation type="submission" date="2019-05" db="EMBL/GenBank/DDBJ databases">
        <authorList>
            <person name="Chen C."/>
        </authorList>
    </citation>
    <scope>NUCLEOTIDE SEQUENCE [LARGE SCALE GENOMIC DNA]</scope>
    <source>
        <strain evidence="2 3">HB172198</strain>
    </source>
</reference>
<accession>A0A4P8XR34</accession>
<dbReference type="KEGG" id="palo:E6C60_3521"/>
<keyword evidence="1" id="KW-1133">Transmembrane helix</keyword>